<comment type="pathway">
    <text evidence="1">Amino-acid biosynthesis; L-proline biosynthesis; L-glutamate 5-semialdehyde from L-glutamate: step 2/2.</text>
</comment>
<organism evidence="12 13">
    <name type="scientific">Dissophora globulifera</name>
    <dbReference type="NCBI Taxonomy" id="979702"/>
    <lineage>
        <taxon>Eukaryota</taxon>
        <taxon>Fungi</taxon>
        <taxon>Fungi incertae sedis</taxon>
        <taxon>Mucoromycota</taxon>
        <taxon>Mortierellomycotina</taxon>
        <taxon>Mortierellomycetes</taxon>
        <taxon>Mortierellales</taxon>
        <taxon>Mortierellaceae</taxon>
        <taxon>Dissophora</taxon>
    </lineage>
</organism>
<dbReference type="CDD" id="cd07079">
    <property type="entry name" value="ALDH_F18-19_ProA-GPR"/>
    <property type="match status" value="1"/>
</dbReference>
<accession>A0A9P6UY61</accession>
<dbReference type="Gene3D" id="3.40.605.10">
    <property type="entry name" value="Aldehyde Dehydrogenase, Chain A, domain 1"/>
    <property type="match status" value="1"/>
</dbReference>
<dbReference type="InterPro" id="IPR016161">
    <property type="entry name" value="Ald_DH/histidinol_DH"/>
</dbReference>
<dbReference type="InterPro" id="IPR016163">
    <property type="entry name" value="Ald_DH_C"/>
</dbReference>
<dbReference type="PANTHER" id="PTHR11063">
    <property type="entry name" value="GLUTAMATE SEMIALDEHYDE DEHYDROGENASE"/>
    <property type="match status" value="1"/>
</dbReference>
<comment type="function">
    <text evidence="8">Catalyzes the NADPH dependent reduction of L-gamma-glutamyl 5-phosphate into L-glutamate 5-semialdehyde and phosphate. The product spontaneously undergoes cyclization to form 1-pyrroline-5-carboxylate.</text>
</comment>
<dbReference type="Gene3D" id="3.40.309.10">
    <property type="entry name" value="Aldehyde Dehydrogenase, Chain A, domain 2"/>
    <property type="match status" value="1"/>
</dbReference>
<dbReference type="EMBL" id="JAAAIP010000112">
    <property type="protein sequence ID" value="KAG0325482.1"/>
    <property type="molecule type" value="Genomic_DNA"/>
</dbReference>
<evidence type="ECO:0000256" key="11">
    <source>
        <dbReference type="ARBA" id="ARBA00077451"/>
    </source>
</evidence>
<dbReference type="FunFam" id="3.40.309.10:FF:000006">
    <property type="entry name" value="Gamma-glutamyl phosphate reductase"/>
    <property type="match status" value="1"/>
</dbReference>
<dbReference type="SUPFAM" id="SSF53720">
    <property type="entry name" value="ALDH-like"/>
    <property type="match status" value="1"/>
</dbReference>
<evidence type="ECO:0000313" key="12">
    <source>
        <dbReference type="EMBL" id="KAG0325482.1"/>
    </source>
</evidence>
<evidence type="ECO:0000256" key="7">
    <source>
        <dbReference type="ARBA" id="ARBA00049024"/>
    </source>
</evidence>
<dbReference type="PROSITE" id="PS01223">
    <property type="entry name" value="PROA"/>
    <property type="match status" value="1"/>
</dbReference>
<dbReference type="GO" id="GO:0004350">
    <property type="term" value="F:glutamate-5-semialdehyde dehydrogenase activity"/>
    <property type="evidence" value="ECO:0007669"/>
    <property type="project" value="UniProtKB-EC"/>
</dbReference>
<evidence type="ECO:0000256" key="6">
    <source>
        <dbReference type="ARBA" id="ARBA00023002"/>
    </source>
</evidence>
<evidence type="ECO:0000256" key="1">
    <source>
        <dbReference type="ARBA" id="ARBA00004985"/>
    </source>
</evidence>
<evidence type="ECO:0000256" key="8">
    <source>
        <dbReference type="ARBA" id="ARBA00059423"/>
    </source>
</evidence>
<dbReference type="PANTHER" id="PTHR11063:SF8">
    <property type="entry name" value="DELTA-1-PYRROLINE-5-CARBOXYLATE SYNTHASE"/>
    <property type="match status" value="1"/>
</dbReference>
<comment type="caution">
    <text evidence="12">The sequence shown here is derived from an EMBL/GenBank/DDBJ whole genome shotgun (WGS) entry which is preliminary data.</text>
</comment>
<keyword evidence="5" id="KW-0521">NADP</keyword>
<dbReference type="NCBIfam" id="NF001221">
    <property type="entry name" value="PRK00197.1"/>
    <property type="match status" value="1"/>
</dbReference>
<name>A0A9P6UY61_9FUNG</name>
<dbReference type="InterPro" id="IPR016162">
    <property type="entry name" value="Ald_DH_N"/>
</dbReference>
<gene>
    <name evidence="12" type="ORF">BGZ99_000612</name>
</gene>
<comment type="catalytic activity">
    <reaction evidence="7">
        <text>L-glutamate 5-semialdehyde + phosphate + NADP(+) = L-glutamyl 5-phosphate + NADPH + H(+)</text>
        <dbReference type="Rhea" id="RHEA:19541"/>
        <dbReference type="ChEBI" id="CHEBI:15378"/>
        <dbReference type="ChEBI" id="CHEBI:43474"/>
        <dbReference type="ChEBI" id="CHEBI:57783"/>
        <dbReference type="ChEBI" id="CHEBI:58066"/>
        <dbReference type="ChEBI" id="CHEBI:58274"/>
        <dbReference type="ChEBI" id="CHEBI:58349"/>
        <dbReference type="EC" id="1.2.1.41"/>
    </reaction>
</comment>
<comment type="similarity">
    <text evidence="9">Belongs to the gamma-glutamyl phosphate reductase family.</text>
</comment>
<evidence type="ECO:0000256" key="10">
    <source>
        <dbReference type="ARBA" id="ARBA00075718"/>
    </source>
</evidence>
<evidence type="ECO:0000256" key="4">
    <source>
        <dbReference type="ARBA" id="ARBA00022650"/>
    </source>
</evidence>
<evidence type="ECO:0000256" key="2">
    <source>
        <dbReference type="ARBA" id="ARBA00013002"/>
    </source>
</evidence>
<keyword evidence="13" id="KW-1185">Reference proteome</keyword>
<evidence type="ECO:0000256" key="5">
    <source>
        <dbReference type="ARBA" id="ARBA00022857"/>
    </source>
</evidence>
<keyword evidence="6" id="KW-0560">Oxidoreductase</keyword>
<dbReference type="OrthoDB" id="1934954at2759"/>
<evidence type="ECO:0000256" key="9">
    <source>
        <dbReference type="ARBA" id="ARBA00060997"/>
    </source>
</evidence>
<dbReference type="GO" id="GO:0008652">
    <property type="term" value="P:amino acid biosynthetic process"/>
    <property type="evidence" value="ECO:0007669"/>
    <property type="project" value="UniProtKB-KW"/>
</dbReference>
<dbReference type="NCBIfam" id="TIGR00407">
    <property type="entry name" value="proA"/>
    <property type="match status" value="1"/>
</dbReference>
<dbReference type="AlphaFoldDB" id="A0A9P6UY61"/>
<dbReference type="HAMAP" id="MF_00412">
    <property type="entry name" value="ProA"/>
    <property type="match status" value="1"/>
</dbReference>
<dbReference type="EC" id="1.2.1.41" evidence="2"/>
<keyword evidence="4" id="KW-0641">Proline biosynthesis</keyword>
<keyword evidence="3" id="KW-0028">Amino-acid biosynthesis</keyword>
<proteinExistence type="inferred from homology"/>
<protein>
    <recommendedName>
        <fullName evidence="2">glutamate-5-semialdehyde dehydrogenase</fullName>
        <ecNumber evidence="2">1.2.1.41</ecNumber>
    </recommendedName>
    <alternativeName>
        <fullName evidence="11">Glutamate-5-semialdehyde dehydrogenase</fullName>
    </alternativeName>
    <alternativeName>
        <fullName evidence="10">Glutamyl-gamma-semialdehyde dehydrogenase</fullName>
    </alternativeName>
</protein>
<dbReference type="InterPro" id="IPR020593">
    <property type="entry name" value="G-glutamylP_reductase_CS"/>
</dbReference>
<reference evidence="12" key="1">
    <citation type="journal article" date="2020" name="Fungal Divers.">
        <title>Resolving the Mortierellaceae phylogeny through synthesis of multi-gene phylogenetics and phylogenomics.</title>
        <authorList>
            <person name="Vandepol N."/>
            <person name="Liber J."/>
            <person name="Desiro A."/>
            <person name="Na H."/>
            <person name="Kennedy M."/>
            <person name="Barry K."/>
            <person name="Grigoriev I.V."/>
            <person name="Miller A.N."/>
            <person name="O'Donnell K."/>
            <person name="Stajich J.E."/>
            <person name="Bonito G."/>
        </authorList>
    </citation>
    <scope>NUCLEOTIDE SEQUENCE</scope>
    <source>
        <strain evidence="12">REB-010B</strain>
    </source>
</reference>
<dbReference type="InterPro" id="IPR000965">
    <property type="entry name" value="GPR_dom"/>
</dbReference>
<dbReference type="Proteomes" id="UP000738325">
    <property type="component" value="Unassembled WGS sequence"/>
</dbReference>
<sequence length="487" mass="52744">MDRLTEIASHAREAANVLQTLSTSQKSAFLLAIHARLAAAKSQILASNKKDKDLALPLVESGKLSSSLYKRLDLEGPGKFDTMLQGIKDIEQLQDPVGKVAFANKLDNGLELYRVSCPVGVLLVIFEARPEVVANIAALAIKSGNAAILKGGKESFHTCEAVSKAIREAMEEVSAATFEEKEGSTGGDNNKAVKHLADAVQIVESREDIDGLLKQDKYIDLVIPRGSSALVKYIQWNTRIPVLGHADGLCSTYVAESAKLALAQTVVVDAKTTYPAACNSTETLLIHSSHLHDSSKFFPQLAKSLVDQGVTLKCDAPALASLQASDLFKDHQDKIQASNEEDYDTEFLELTLAVKTVDSAEDAIRHINEHGSKHTDAILTENEAEAKRFMAGVDAAGVFWNASTRFADGFRYGFGAEVGVSTNKTHARGPVGLEGLVIYKYQLHGNGQASADYGNEADGKKPYLHERIDVGEKETLGELARKRQRLE</sequence>
<evidence type="ECO:0000256" key="3">
    <source>
        <dbReference type="ARBA" id="ARBA00022605"/>
    </source>
</evidence>
<evidence type="ECO:0000313" key="13">
    <source>
        <dbReference type="Proteomes" id="UP000738325"/>
    </source>
</evidence>